<keyword evidence="2" id="KW-1185">Reference proteome</keyword>
<dbReference type="AlphaFoldDB" id="A0A165WES0"/>
<protein>
    <submittedName>
        <fullName evidence="1">Uncharacterized protein</fullName>
    </submittedName>
</protein>
<dbReference type="EMBL" id="KV417745">
    <property type="protein sequence ID" value="KZP07597.1"/>
    <property type="molecule type" value="Genomic_DNA"/>
</dbReference>
<organism evidence="1 2">
    <name type="scientific">Athelia psychrophila</name>
    <dbReference type="NCBI Taxonomy" id="1759441"/>
    <lineage>
        <taxon>Eukaryota</taxon>
        <taxon>Fungi</taxon>
        <taxon>Dikarya</taxon>
        <taxon>Basidiomycota</taxon>
        <taxon>Agaricomycotina</taxon>
        <taxon>Agaricomycetes</taxon>
        <taxon>Agaricomycetidae</taxon>
        <taxon>Atheliales</taxon>
        <taxon>Atheliaceae</taxon>
        <taxon>Athelia</taxon>
    </lineage>
</organism>
<dbReference type="OrthoDB" id="3262464at2759"/>
<proteinExistence type="predicted"/>
<evidence type="ECO:0000313" key="1">
    <source>
        <dbReference type="EMBL" id="KZP07597.1"/>
    </source>
</evidence>
<sequence length="111" mass="12398">MIPGDSLARSDRVVTGLRGPGASVAAEVRYLRGLSPIFMKMLQILKYRFRKERLSFTEDLISNERELSVIEVPPEKIAELLAEGRIDELAELLVTAGREDDANRTITEGII</sequence>
<evidence type="ECO:0000313" key="2">
    <source>
        <dbReference type="Proteomes" id="UP000076532"/>
    </source>
</evidence>
<gene>
    <name evidence="1" type="ORF">FIBSPDRAFT_901915</name>
</gene>
<accession>A0A165WES0</accession>
<name>A0A165WES0_9AGAM</name>
<dbReference type="Proteomes" id="UP000076532">
    <property type="component" value="Unassembled WGS sequence"/>
</dbReference>
<reference evidence="1 2" key="1">
    <citation type="journal article" date="2016" name="Mol. Biol. Evol.">
        <title>Comparative Genomics of Early-Diverging Mushroom-Forming Fungi Provides Insights into the Origins of Lignocellulose Decay Capabilities.</title>
        <authorList>
            <person name="Nagy L.G."/>
            <person name="Riley R."/>
            <person name="Tritt A."/>
            <person name="Adam C."/>
            <person name="Daum C."/>
            <person name="Floudas D."/>
            <person name="Sun H."/>
            <person name="Yadav J.S."/>
            <person name="Pangilinan J."/>
            <person name="Larsson K.H."/>
            <person name="Matsuura K."/>
            <person name="Barry K."/>
            <person name="Labutti K."/>
            <person name="Kuo R."/>
            <person name="Ohm R.A."/>
            <person name="Bhattacharya S.S."/>
            <person name="Shirouzu T."/>
            <person name="Yoshinaga Y."/>
            <person name="Martin F.M."/>
            <person name="Grigoriev I.V."/>
            <person name="Hibbett D.S."/>
        </authorList>
    </citation>
    <scope>NUCLEOTIDE SEQUENCE [LARGE SCALE GENOMIC DNA]</scope>
    <source>
        <strain evidence="1 2">CBS 109695</strain>
    </source>
</reference>